<dbReference type="SUPFAM" id="SSF52047">
    <property type="entry name" value="RNI-like"/>
    <property type="match status" value="1"/>
</dbReference>
<dbReference type="InterPro" id="IPR032675">
    <property type="entry name" value="LRR_dom_sf"/>
</dbReference>
<dbReference type="InterPro" id="IPR036047">
    <property type="entry name" value="F-box-like_dom_sf"/>
</dbReference>
<dbReference type="PANTHER" id="PTHR31900">
    <property type="entry name" value="F-BOX/RNI SUPERFAMILY PROTEIN-RELATED"/>
    <property type="match status" value="1"/>
</dbReference>
<dbReference type="Pfam" id="PF00646">
    <property type="entry name" value="F-box"/>
    <property type="match status" value="1"/>
</dbReference>
<dbReference type="Pfam" id="PF08387">
    <property type="entry name" value="FBD"/>
    <property type="match status" value="1"/>
</dbReference>
<dbReference type="Pfam" id="PF24758">
    <property type="entry name" value="LRR_At5g56370"/>
    <property type="match status" value="1"/>
</dbReference>
<dbReference type="eggNOG" id="ENOG502SVTR">
    <property type="taxonomic scope" value="Eukaryota"/>
</dbReference>
<dbReference type="PANTHER" id="PTHR31900:SF33">
    <property type="entry name" value="PROTEIN WITH RNI-LIKE_FBD-LIKE DOMAIN"/>
    <property type="match status" value="1"/>
</dbReference>
<dbReference type="Gene3D" id="3.80.10.10">
    <property type="entry name" value="Ribonuclease Inhibitor"/>
    <property type="match status" value="1"/>
</dbReference>
<dbReference type="InterPro" id="IPR006566">
    <property type="entry name" value="FBD"/>
</dbReference>
<evidence type="ECO:0000259" key="1">
    <source>
        <dbReference type="SMART" id="SM00579"/>
    </source>
</evidence>
<keyword evidence="3" id="KW-1185">Reference proteome</keyword>
<evidence type="ECO:0000313" key="2">
    <source>
        <dbReference type="EMBL" id="KFK40832.1"/>
    </source>
</evidence>
<organism evidence="2 3">
    <name type="scientific">Arabis alpina</name>
    <name type="common">Alpine rock-cress</name>
    <dbReference type="NCBI Taxonomy" id="50452"/>
    <lineage>
        <taxon>Eukaryota</taxon>
        <taxon>Viridiplantae</taxon>
        <taxon>Streptophyta</taxon>
        <taxon>Embryophyta</taxon>
        <taxon>Tracheophyta</taxon>
        <taxon>Spermatophyta</taxon>
        <taxon>Magnoliopsida</taxon>
        <taxon>eudicotyledons</taxon>
        <taxon>Gunneridae</taxon>
        <taxon>Pentapetalae</taxon>
        <taxon>rosids</taxon>
        <taxon>malvids</taxon>
        <taxon>Brassicales</taxon>
        <taxon>Brassicaceae</taxon>
        <taxon>Arabideae</taxon>
        <taxon>Arabis</taxon>
    </lineage>
</organism>
<protein>
    <recommendedName>
        <fullName evidence="1">FBD domain-containing protein</fullName>
    </recommendedName>
</protein>
<gene>
    <name evidence="2" type="ordered locus">AALP_Aa2g047200</name>
</gene>
<dbReference type="EMBL" id="CM002870">
    <property type="protein sequence ID" value="KFK40832.1"/>
    <property type="molecule type" value="Genomic_DNA"/>
</dbReference>
<proteinExistence type="predicted"/>
<name>A0A087HFD0_ARAAL</name>
<feature type="domain" description="FBD" evidence="1">
    <location>
        <begin position="398"/>
        <end position="470"/>
    </location>
</feature>
<dbReference type="Proteomes" id="UP000029120">
    <property type="component" value="Chromosome 2"/>
</dbReference>
<dbReference type="SMART" id="SM00579">
    <property type="entry name" value="FBD"/>
    <property type="match status" value="1"/>
</dbReference>
<dbReference type="InterPro" id="IPR055411">
    <property type="entry name" value="LRR_FXL15/At3g58940/PEG3-like"/>
</dbReference>
<evidence type="ECO:0000313" key="3">
    <source>
        <dbReference type="Proteomes" id="UP000029120"/>
    </source>
</evidence>
<dbReference type="AlphaFoldDB" id="A0A087HFD0"/>
<dbReference type="OrthoDB" id="594804at2759"/>
<dbReference type="InterPro" id="IPR050232">
    <property type="entry name" value="FBL13/AtMIF1-like"/>
</dbReference>
<dbReference type="OMA" id="REHIAIP"/>
<sequence>MCFRSGSDKTHLSELLIPLIDSIFVLMDEEREKRVRGDWISNLPDSLLCQVLLLNLPTKDVVKTSVLSHRWRNLWKCVPGLELDNRDFAQHNRFVSFVDYFLGLNTESCLHRFKLKYDCDDEPEFGLINRCIHSVATRKVKHIDVLDDSYGSWDLPMPLTLYTCATLVSLKLTRLTLPSPKFVSLPCLKVMKLVVVNFAHVMALETLISQCPVLESLVIGRSFCDDIQVLRVRSMSLLKFVHLANTSEGLYEDLVLVIDAPRLEYLRLCDHRIANFVLNNPASLVEADIDIVFNLIFEAKFDPNDLPKRNMIRKFLRGISDVKDMTITSTTLEVTYDYSRCERLPFFRNLSFLRVELCGYRWEMLPIFLERCPNLKSLVVGSINHREKEGFNILSKPRCFLSSLEYVKIERPLKGEAREMKLVSYFLENSKILKKLTLRFDDSLKKEESVILREHIAIPRLSSSCQVIVL</sequence>
<dbReference type="SUPFAM" id="SSF81383">
    <property type="entry name" value="F-box domain"/>
    <property type="match status" value="1"/>
</dbReference>
<dbReference type="Gramene" id="KFK40832">
    <property type="protein sequence ID" value="KFK40832"/>
    <property type="gene ID" value="AALP_AA2G047200"/>
</dbReference>
<dbReference type="InterPro" id="IPR001810">
    <property type="entry name" value="F-box_dom"/>
</dbReference>
<accession>A0A087HFD0</accession>
<reference evidence="3" key="1">
    <citation type="journal article" date="2015" name="Nat. Plants">
        <title>Genome expansion of Arabis alpina linked with retrotransposition and reduced symmetric DNA methylation.</title>
        <authorList>
            <person name="Willing E.M."/>
            <person name="Rawat V."/>
            <person name="Mandakova T."/>
            <person name="Maumus F."/>
            <person name="James G.V."/>
            <person name="Nordstroem K.J."/>
            <person name="Becker C."/>
            <person name="Warthmann N."/>
            <person name="Chica C."/>
            <person name="Szarzynska B."/>
            <person name="Zytnicki M."/>
            <person name="Albani M.C."/>
            <person name="Kiefer C."/>
            <person name="Bergonzi S."/>
            <person name="Castaings L."/>
            <person name="Mateos J.L."/>
            <person name="Berns M.C."/>
            <person name="Bujdoso N."/>
            <person name="Piofczyk T."/>
            <person name="de Lorenzo L."/>
            <person name="Barrero-Sicilia C."/>
            <person name="Mateos I."/>
            <person name="Piednoel M."/>
            <person name="Hagmann J."/>
            <person name="Chen-Min-Tao R."/>
            <person name="Iglesias-Fernandez R."/>
            <person name="Schuster S.C."/>
            <person name="Alonso-Blanco C."/>
            <person name="Roudier F."/>
            <person name="Carbonero P."/>
            <person name="Paz-Ares J."/>
            <person name="Davis S.J."/>
            <person name="Pecinka A."/>
            <person name="Quesneville H."/>
            <person name="Colot V."/>
            <person name="Lysak M.A."/>
            <person name="Weigel D."/>
            <person name="Coupland G."/>
            <person name="Schneeberger K."/>
        </authorList>
    </citation>
    <scope>NUCLEOTIDE SEQUENCE [LARGE SCALE GENOMIC DNA]</scope>
    <source>
        <strain evidence="3">cv. Pajares</strain>
    </source>
</reference>